<evidence type="ECO:0000256" key="8">
    <source>
        <dbReference type="ARBA" id="ARBA00022840"/>
    </source>
</evidence>
<keyword evidence="15" id="KW-1185">Reference proteome</keyword>
<evidence type="ECO:0000256" key="12">
    <source>
        <dbReference type="ARBA" id="ARBA00033413"/>
    </source>
</evidence>
<dbReference type="GO" id="GO:0046654">
    <property type="term" value="P:tetrahydrofolate biosynthetic process"/>
    <property type="evidence" value="ECO:0007669"/>
    <property type="project" value="UniProtKB-UniPathway"/>
</dbReference>
<evidence type="ECO:0000256" key="3">
    <source>
        <dbReference type="ARBA" id="ARBA00013253"/>
    </source>
</evidence>
<reference evidence="14 15" key="1">
    <citation type="submission" date="2020-08" db="EMBL/GenBank/DDBJ databases">
        <title>Genomic Encyclopedia of Type Strains, Phase IV (KMG-IV): sequencing the most valuable type-strain genomes for metagenomic binning, comparative biology and taxonomic classification.</title>
        <authorList>
            <person name="Goeker M."/>
        </authorList>
    </citation>
    <scope>NUCLEOTIDE SEQUENCE [LARGE SCALE GENOMIC DNA]</scope>
    <source>
        <strain evidence="14 15">YC6723</strain>
    </source>
</reference>
<evidence type="ECO:0000256" key="4">
    <source>
        <dbReference type="ARBA" id="ARBA00016218"/>
    </source>
</evidence>
<evidence type="ECO:0000256" key="2">
    <source>
        <dbReference type="ARBA" id="ARBA00005810"/>
    </source>
</evidence>
<evidence type="ECO:0000256" key="7">
    <source>
        <dbReference type="ARBA" id="ARBA00022777"/>
    </source>
</evidence>
<evidence type="ECO:0000256" key="11">
    <source>
        <dbReference type="ARBA" id="ARBA00029766"/>
    </source>
</evidence>
<evidence type="ECO:0000256" key="9">
    <source>
        <dbReference type="ARBA" id="ARBA00022909"/>
    </source>
</evidence>
<accession>A0A840F451</accession>
<dbReference type="PANTHER" id="PTHR43071">
    <property type="entry name" value="2-AMINO-4-HYDROXY-6-HYDROXYMETHYLDIHYDROPTERIDINE PYROPHOSPHOKINASE"/>
    <property type="match status" value="1"/>
</dbReference>
<keyword evidence="6" id="KW-0547">Nucleotide-binding</keyword>
<dbReference type="RefSeq" id="WP_183982207.1">
    <property type="nucleotide sequence ID" value="NZ_JACIEV010000001.1"/>
</dbReference>
<sequence length="157" mass="17479">MRTTYAIGIGSNRRGRHGSPRAEVTAAIEALHDLVVAAPIIETPPLGPSHRRFANSVAIIVSDDPPPALLRRLKAIERDFGRRRGRRWGARVIDLDILLWSHGSWSSPGLTVPHIGLRERRFVLAPLAAIAPRWRDPVTARSIRQLAASVDRPRPRH</sequence>
<protein>
    <recommendedName>
        <fullName evidence="4">2-amino-4-hydroxy-6-hydroxymethyldihydropteridine pyrophosphokinase</fullName>
        <ecNumber evidence="3">2.7.6.3</ecNumber>
    </recommendedName>
    <alternativeName>
        <fullName evidence="11">6-hydroxymethyl-7,8-dihydropterin pyrophosphokinase</fullName>
    </alternativeName>
    <alternativeName>
        <fullName evidence="12">7,8-dihydro-6-hydroxymethylpterin-pyrophosphokinase</fullName>
    </alternativeName>
</protein>
<dbReference type="AlphaFoldDB" id="A0A840F451"/>
<dbReference type="GO" id="GO:0003848">
    <property type="term" value="F:2-amino-4-hydroxy-6-hydroxymethyldihydropteridine diphosphokinase activity"/>
    <property type="evidence" value="ECO:0007669"/>
    <property type="project" value="UniProtKB-EC"/>
</dbReference>
<keyword evidence="8" id="KW-0067">ATP-binding</keyword>
<comment type="pathway">
    <text evidence="1">Cofactor biosynthesis; tetrahydrofolate biosynthesis; 2-amino-4-hydroxy-6-hydroxymethyl-7,8-dihydropteridine diphosphate from 7,8-dihydroneopterin triphosphate: step 4/4.</text>
</comment>
<dbReference type="PANTHER" id="PTHR43071:SF1">
    <property type="entry name" value="2-AMINO-4-HYDROXY-6-HYDROXYMETHYLDIHYDROPTERIDINE PYROPHOSPHOKINASE"/>
    <property type="match status" value="1"/>
</dbReference>
<dbReference type="GO" id="GO:0005524">
    <property type="term" value="F:ATP binding"/>
    <property type="evidence" value="ECO:0007669"/>
    <property type="project" value="UniProtKB-KW"/>
</dbReference>
<gene>
    <name evidence="14" type="ORF">GGQ80_000506</name>
</gene>
<comment type="function">
    <text evidence="10">Catalyzes the transfer of pyrophosphate from adenosine triphosphate (ATP) to 6-hydroxymethyl-7,8-dihydropterin, an enzymatic step in folate biosynthesis pathway.</text>
</comment>
<proteinExistence type="inferred from homology"/>
<organism evidence="14 15">
    <name type="scientific">Sphingomonas jinjuensis</name>
    <dbReference type="NCBI Taxonomy" id="535907"/>
    <lineage>
        <taxon>Bacteria</taxon>
        <taxon>Pseudomonadati</taxon>
        <taxon>Pseudomonadota</taxon>
        <taxon>Alphaproteobacteria</taxon>
        <taxon>Sphingomonadales</taxon>
        <taxon>Sphingomonadaceae</taxon>
        <taxon>Sphingomonas</taxon>
    </lineage>
</organism>
<keyword evidence="9" id="KW-0289">Folate biosynthesis</keyword>
<dbReference type="Gene3D" id="3.30.70.560">
    <property type="entry name" value="7,8-Dihydro-6-hydroxymethylpterin-pyrophosphokinase HPPK"/>
    <property type="match status" value="1"/>
</dbReference>
<comment type="caution">
    <text evidence="14">The sequence shown here is derived from an EMBL/GenBank/DDBJ whole genome shotgun (WGS) entry which is preliminary data.</text>
</comment>
<comment type="similarity">
    <text evidence="2">Belongs to the HPPK family.</text>
</comment>
<dbReference type="EC" id="2.7.6.3" evidence="3"/>
<dbReference type="EMBL" id="JACIEV010000001">
    <property type="protein sequence ID" value="MBB4152630.1"/>
    <property type="molecule type" value="Genomic_DNA"/>
</dbReference>
<evidence type="ECO:0000313" key="14">
    <source>
        <dbReference type="EMBL" id="MBB4152630.1"/>
    </source>
</evidence>
<evidence type="ECO:0000259" key="13">
    <source>
        <dbReference type="PROSITE" id="PS00794"/>
    </source>
</evidence>
<dbReference type="UniPathway" id="UPA00077">
    <property type="reaction ID" value="UER00155"/>
</dbReference>
<evidence type="ECO:0000256" key="6">
    <source>
        <dbReference type="ARBA" id="ARBA00022741"/>
    </source>
</evidence>
<dbReference type="InterPro" id="IPR035907">
    <property type="entry name" value="Hppk_sf"/>
</dbReference>
<dbReference type="PROSITE" id="PS00794">
    <property type="entry name" value="HPPK"/>
    <property type="match status" value="1"/>
</dbReference>
<evidence type="ECO:0000256" key="5">
    <source>
        <dbReference type="ARBA" id="ARBA00022679"/>
    </source>
</evidence>
<feature type="domain" description="7,8-dihydro-6-hydroxymethylpterin-pyrophosphokinase" evidence="13">
    <location>
        <begin position="87"/>
        <end position="98"/>
    </location>
</feature>
<dbReference type="GO" id="GO:0046656">
    <property type="term" value="P:folic acid biosynthetic process"/>
    <property type="evidence" value="ECO:0007669"/>
    <property type="project" value="UniProtKB-KW"/>
</dbReference>
<keyword evidence="7 14" id="KW-0418">Kinase</keyword>
<dbReference type="SUPFAM" id="SSF55083">
    <property type="entry name" value="6-hydroxymethyl-7,8-dihydropterin pyrophosphokinase, HPPK"/>
    <property type="match status" value="1"/>
</dbReference>
<dbReference type="GO" id="GO:0016301">
    <property type="term" value="F:kinase activity"/>
    <property type="evidence" value="ECO:0007669"/>
    <property type="project" value="UniProtKB-KW"/>
</dbReference>
<dbReference type="Proteomes" id="UP000529795">
    <property type="component" value="Unassembled WGS sequence"/>
</dbReference>
<dbReference type="NCBIfam" id="TIGR01498">
    <property type="entry name" value="folK"/>
    <property type="match status" value="1"/>
</dbReference>
<evidence type="ECO:0000256" key="1">
    <source>
        <dbReference type="ARBA" id="ARBA00005051"/>
    </source>
</evidence>
<keyword evidence="5 14" id="KW-0808">Transferase</keyword>
<name>A0A840F451_9SPHN</name>
<dbReference type="InterPro" id="IPR000550">
    <property type="entry name" value="Hppk"/>
</dbReference>
<evidence type="ECO:0000256" key="10">
    <source>
        <dbReference type="ARBA" id="ARBA00029409"/>
    </source>
</evidence>
<evidence type="ECO:0000313" key="15">
    <source>
        <dbReference type="Proteomes" id="UP000529795"/>
    </source>
</evidence>
<dbReference type="Pfam" id="PF01288">
    <property type="entry name" value="HPPK"/>
    <property type="match status" value="1"/>
</dbReference>